<comment type="caution">
    <text evidence="3">The sequence shown here is derived from an EMBL/GenBank/DDBJ whole genome shotgun (WGS) entry which is preliminary data.</text>
</comment>
<name>A0A090Q2F3_9FLAO</name>
<evidence type="ECO:0000313" key="4">
    <source>
        <dbReference type="Proteomes" id="UP000029221"/>
    </source>
</evidence>
<dbReference type="InterPro" id="IPR013128">
    <property type="entry name" value="Peptidase_C1A"/>
</dbReference>
<dbReference type="InterPro" id="IPR000668">
    <property type="entry name" value="Peptidase_C1A_C"/>
</dbReference>
<dbReference type="RefSeq" id="WP_042277646.1">
    <property type="nucleotide sequence ID" value="NZ_BBML01000002.1"/>
</dbReference>
<keyword evidence="4" id="KW-1185">Reference proteome</keyword>
<evidence type="ECO:0000259" key="2">
    <source>
        <dbReference type="Pfam" id="PF00112"/>
    </source>
</evidence>
<sequence>MKKFLIFMTICCLFSCNTDLDDCCEEEIGDEIIDSNPANDPLSLGIINCSWDSGVSGSSIDYPLKTNYPAIYDLGRFMPTPRSQGEQGSCAAWATHFYLGTYLRNVATDSIIANESEIMSPAFSFNQLSSASSNCWGSTVNGNLDIMLQQGVLDIRTFPYDQTDCDRSPNESQRANIISPVISSYETIGPVNTSGVIGETEFIVKSALLDNRPVVISMKVDSAFGVARKDDVFYVNEVREDIFRGCHAMVIVGYNDDLNAFRLINSWGEYWANDGYIYVSYDFFKSSDMPEYKTGVTELTVAFTD</sequence>
<dbReference type="STRING" id="319236.BST91_08355"/>
<protein>
    <submittedName>
        <fullName evidence="3">Cysteine protease</fullName>
    </submittedName>
</protein>
<comment type="similarity">
    <text evidence="1">Belongs to the peptidase C1 family.</text>
</comment>
<feature type="domain" description="Peptidase C1A papain C-terminal" evidence="2">
    <location>
        <begin position="81"/>
        <end position="282"/>
    </location>
</feature>
<dbReference type="Pfam" id="PF00112">
    <property type="entry name" value="Peptidase_C1"/>
    <property type="match status" value="1"/>
</dbReference>
<reference evidence="3" key="1">
    <citation type="journal article" date="2014" name="Genome Announc.">
        <title>Draft Genome Sequences of Marine Flavobacterium Nonlabens Strains NR17, NR24, NR27, NR32, NR33, and Ara13.</title>
        <authorList>
            <person name="Nakanishi M."/>
            <person name="Meirelles P."/>
            <person name="Suzuki R."/>
            <person name="Takatani N."/>
            <person name="Mino S."/>
            <person name="Suda W."/>
            <person name="Oshima K."/>
            <person name="Hattori M."/>
            <person name="Ohkuma M."/>
            <person name="Hosokawa M."/>
            <person name="Miyashita K."/>
            <person name="Thompson F.L."/>
            <person name="Niwa A."/>
            <person name="Sawabe T."/>
            <person name="Sawabe T."/>
        </authorList>
    </citation>
    <scope>NUCLEOTIDE SEQUENCE [LARGE SCALE GENOMIC DNA]</scope>
    <source>
        <strain evidence="3">JCM 19294</strain>
    </source>
</reference>
<keyword evidence="3" id="KW-0378">Hydrolase</keyword>
<dbReference type="SUPFAM" id="SSF54001">
    <property type="entry name" value="Cysteine proteinases"/>
    <property type="match status" value="1"/>
</dbReference>
<dbReference type="Proteomes" id="UP000029221">
    <property type="component" value="Unassembled WGS sequence"/>
</dbReference>
<dbReference type="CDD" id="cd02619">
    <property type="entry name" value="Peptidase_C1"/>
    <property type="match status" value="1"/>
</dbReference>
<dbReference type="AlphaFoldDB" id="A0A090Q2F3"/>
<accession>A0A090Q2F3</accession>
<evidence type="ECO:0000313" key="3">
    <source>
        <dbReference type="EMBL" id="GAK96367.1"/>
    </source>
</evidence>
<dbReference type="Gene3D" id="3.90.70.10">
    <property type="entry name" value="Cysteine proteinases"/>
    <property type="match status" value="1"/>
</dbReference>
<gene>
    <name evidence="3" type="ORF">JCM19294_1880</name>
</gene>
<proteinExistence type="inferred from homology"/>
<organism evidence="3 4">
    <name type="scientific">Nonlabens tegetincola</name>
    <dbReference type="NCBI Taxonomy" id="323273"/>
    <lineage>
        <taxon>Bacteria</taxon>
        <taxon>Pseudomonadati</taxon>
        <taxon>Bacteroidota</taxon>
        <taxon>Flavobacteriia</taxon>
        <taxon>Flavobacteriales</taxon>
        <taxon>Flavobacteriaceae</taxon>
        <taxon>Nonlabens</taxon>
    </lineage>
</organism>
<keyword evidence="3" id="KW-0645">Protease</keyword>
<dbReference type="GO" id="GO:0008234">
    <property type="term" value="F:cysteine-type peptidase activity"/>
    <property type="evidence" value="ECO:0007669"/>
    <property type="project" value="InterPro"/>
</dbReference>
<dbReference type="InterPro" id="IPR038765">
    <property type="entry name" value="Papain-like_cys_pep_sf"/>
</dbReference>
<evidence type="ECO:0000256" key="1">
    <source>
        <dbReference type="ARBA" id="ARBA00008455"/>
    </source>
</evidence>
<dbReference type="PANTHER" id="PTHR12411">
    <property type="entry name" value="CYSTEINE PROTEASE FAMILY C1-RELATED"/>
    <property type="match status" value="1"/>
</dbReference>
<dbReference type="EMBL" id="BBML01000002">
    <property type="protein sequence ID" value="GAK96367.1"/>
    <property type="molecule type" value="Genomic_DNA"/>
</dbReference>
<dbReference type="GO" id="GO:0006508">
    <property type="term" value="P:proteolysis"/>
    <property type="evidence" value="ECO:0007669"/>
    <property type="project" value="UniProtKB-KW"/>
</dbReference>
<dbReference type="eggNOG" id="COG4870">
    <property type="taxonomic scope" value="Bacteria"/>
</dbReference>